<dbReference type="InterPro" id="IPR011993">
    <property type="entry name" value="PH-like_dom_sf"/>
</dbReference>
<dbReference type="InterPro" id="IPR036860">
    <property type="entry name" value="SH2_dom_sf"/>
</dbReference>
<evidence type="ECO:0000256" key="3">
    <source>
        <dbReference type="SAM" id="MobiDB-lite"/>
    </source>
</evidence>
<dbReference type="Gene3D" id="2.30.29.30">
    <property type="entry name" value="Pleckstrin-homology domain (PH domain)/Phosphotyrosine-binding domain (PTB)"/>
    <property type="match status" value="1"/>
</dbReference>
<feature type="domain" description="SH2" evidence="4">
    <location>
        <begin position="291"/>
        <end position="368"/>
    </location>
</feature>
<dbReference type="GO" id="GO:0007165">
    <property type="term" value="P:signal transduction"/>
    <property type="evidence" value="ECO:0007669"/>
    <property type="project" value="InterPro"/>
</dbReference>
<evidence type="ECO:0000256" key="2">
    <source>
        <dbReference type="PROSITE-ProRule" id="PRU00191"/>
    </source>
</evidence>
<dbReference type="InterPro" id="IPR000980">
    <property type="entry name" value="SH2"/>
</dbReference>
<dbReference type="SUPFAM" id="SSF50729">
    <property type="entry name" value="PH domain-like"/>
    <property type="match status" value="1"/>
</dbReference>
<dbReference type="SMART" id="SM00233">
    <property type="entry name" value="PH"/>
    <property type="match status" value="1"/>
</dbReference>
<evidence type="ECO:0000259" key="5">
    <source>
        <dbReference type="PROSITE" id="PS50003"/>
    </source>
</evidence>
<dbReference type="EnsemblMetazoa" id="BGLB020304-RA">
    <property type="protein sequence ID" value="BGLB020304-PA"/>
    <property type="gene ID" value="BGLB020304"/>
</dbReference>
<feature type="compositionally biased region" description="Acidic residues" evidence="3">
    <location>
        <begin position="173"/>
        <end position="183"/>
    </location>
</feature>
<keyword evidence="1 2" id="KW-0727">SH2 domain</keyword>
<accession>A0A2C9KJ74</accession>
<dbReference type="OrthoDB" id="6116659at2759"/>
<dbReference type="KEGG" id="bgt:106054614"/>
<evidence type="ECO:0000313" key="7">
    <source>
        <dbReference type="Proteomes" id="UP000076420"/>
    </source>
</evidence>
<protein>
    <recommendedName>
        <fullName evidence="8">SH2 domain-containing protein</fullName>
    </recommendedName>
</protein>
<dbReference type="Gene3D" id="3.30.505.10">
    <property type="entry name" value="SH2 domain"/>
    <property type="match status" value="1"/>
</dbReference>
<dbReference type="VEuPathDB" id="VectorBase:BGLB020304"/>
<evidence type="ECO:0000313" key="6">
    <source>
        <dbReference type="EnsemblMetazoa" id="BGLB020304-PB"/>
    </source>
</evidence>
<dbReference type="InterPro" id="IPR001849">
    <property type="entry name" value="PH_domain"/>
</dbReference>
<dbReference type="EnsemblMetazoa" id="BGLB020304-RB">
    <property type="protein sequence ID" value="BGLB020304-PB"/>
    <property type="gene ID" value="BGLB020304"/>
</dbReference>
<dbReference type="AlphaFoldDB" id="A0A2C9KJ74"/>
<feature type="region of interest" description="Disordered" evidence="3">
    <location>
        <begin position="173"/>
        <end position="257"/>
    </location>
</feature>
<dbReference type="PANTHER" id="PTHR15126">
    <property type="entry name" value="SH3-BINDING"/>
    <property type="match status" value="1"/>
</dbReference>
<dbReference type="Proteomes" id="UP000076420">
    <property type="component" value="Unassembled WGS sequence"/>
</dbReference>
<dbReference type="RefSeq" id="XP_013066012.2">
    <property type="nucleotide sequence ID" value="XM_013210558.2"/>
</dbReference>
<dbReference type="PROSITE" id="PS50001">
    <property type="entry name" value="SH2"/>
    <property type="match status" value="1"/>
</dbReference>
<dbReference type="Pfam" id="PF00169">
    <property type="entry name" value="PH"/>
    <property type="match status" value="1"/>
</dbReference>
<feature type="compositionally biased region" description="Polar residues" evidence="3">
    <location>
        <begin position="193"/>
        <end position="224"/>
    </location>
</feature>
<name>A0A2C9KJ74_BIOGL</name>
<sequence>MTTLPANMKLYGNDMSAQSLIKQPKMVVKYGLLRKKNNTLNFGRWPRRFVIMRESDLNVYVDENSKAPKSSFSLQGYNTVKRVDTKGQDWAFSVHPAHNTDPNKIKTFSCISNSERLDWMKAIKRQMYVANGMTIPDTTMSEKLRSISLSEEDNDEYYLIEKAIDISDEMIPEMTSDSEEESSDSGSGGSKVGKTSRSFSLPQKDQTSPSSSAGKFRKTSTSAIFESEAEKRANSKPVLRSRSDAAPPVPPPRYSDVMEGCPNYVNIPGLEDETYEIPDDFVVHTLEALCTIHEENPDREELNQRLLAKRHPGTYLIRKSRKGDEKVLAFLAEGGQVKEYKIYEVNSKWTIDRVKDFKDINDLLKHYSTMEKLPKTNIALKKGFFES</sequence>
<evidence type="ECO:0000259" key="4">
    <source>
        <dbReference type="PROSITE" id="PS50001"/>
    </source>
</evidence>
<dbReference type="STRING" id="6526.A0A2C9KJ74"/>
<reference evidence="6" key="1">
    <citation type="submission" date="2020-05" db="UniProtKB">
        <authorList>
            <consortium name="EnsemblMetazoa"/>
        </authorList>
    </citation>
    <scope>IDENTIFICATION</scope>
    <source>
        <strain evidence="6">BB02</strain>
    </source>
</reference>
<evidence type="ECO:0008006" key="8">
    <source>
        <dbReference type="Google" id="ProtNLM"/>
    </source>
</evidence>
<dbReference type="InterPro" id="IPR035848">
    <property type="entry name" value="SH3BP2"/>
</dbReference>
<dbReference type="Pfam" id="PF00017">
    <property type="entry name" value="SH2"/>
    <property type="match status" value="1"/>
</dbReference>
<organism evidence="6 7">
    <name type="scientific">Biomphalaria glabrata</name>
    <name type="common">Bloodfluke planorb</name>
    <name type="synonym">Freshwater snail</name>
    <dbReference type="NCBI Taxonomy" id="6526"/>
    <lineage>
        <taxon>Eukaryota</taxon>
        <taxon>Metazoa</taxon>
        <taxon>Spiralia</taxon>
        <taxon>Lophotrochozoa</taxon>
        <taxon>Mollusca</taxon>
        <taxon>Gastropoda</taxon>
        <taxon>Heterobranchia</taxon>
        <taxon>Euthyneura</taxon>
        <taxon>Panpulmonata</taxon>
        <taxon>Hygrophila</taxon>
        <taxon>Lymnaeoidea</taxon>
        <taxon>Planorbidae</taxon>
        <taxon>Biomphalaria</taxon>
    </lineage>
</organism>
<dbReference type="CDD" id="cd00173">
    <property type="entry name" value="SH2"/>
    <property type="match status" value="1"/>
</dbReference>
<dbReference type="SMART" id="SM00252">
    <property type="entry name" value="SH2"/>
    <property type="match status" value="1"/>
</dbReference>
<evidence type="ECO:0000256" key="1">
    <source>
        <dbReference type="ARBA" id="ARBA00022999"/>
    </source>
</evidence>
<dbReference type="RefSeq" id="XP_013066011.2">
    <property type="nucleotide sequence ID" value="XM_013210557.2"/>
</dbReference>
<dbReference type="VEuPathDB" id="VectorBase:BGLAX_050441"/>
<feature type="domain" description="PH" evidence="5">
    <location>
        <begin position="26"/>
        <end position="128"/>
    </location>
</feature>
<dbReference type="PROSITE" id="PS50003">
    <property type="entry name" value="PH_DOMAIN"/>
    <property type="match status" value="1"/>
</dbReference>
<dbReference type="SUPFAM" id="SSF55550">
    <property type="entry name" value="SH2 domain"/>
    <property type="match status" value="1"/>
</dbReference>
<dbReference type="PANTHER" id="PTHR15126:SF4">
    <property type="entry name" value="SH3 DOMAIN-BINDING PROTEIN 2"/>
    <property type="match status" value="1"/>
</dbReference>
<gene>
    <name evidence="6" type="primary">106054614</name>
</gene>
<dbReference type="GO" id="GO:0017124">
    <property type="term" value="F:SH3 domain binding"/>
    <property type="evidence" value="ECO:0007669"/>
    <property type="project" value="TreeGrafter"/>
</dbReference>
<proteinExistence type="predicted"/>